<organism evidence="3 4">
    <name type="scientific">Cylindrotheca closterium</name>
    <dbReference type="NCBI Taxonomy" id="2856"/>
    <lineage>
        <taxon>Eukaryota</taxon>
        <taxon>Sar</taxon>
        <taxon>Stramenopiles</taxon>
        <taxon>Ochrophyta</taxon>
        <taxon>Bacillariophyta</taxon>
        <taxon>Bacillariophyceae</taxon>
        <taxon>Bacillariophycidae</taxon>
        <taxon>Bacillariales</taxon>
        <taxon>Bacillariaceae</taxon>
        <taxon>Cylindrotheca</taxon>
    </lineage>
</organism>
<gene>
    <name evidence="3" type="ORF">CYCCA115_LOCUS23728</name>
</gene>
<dbReference type="PANTHER" id="PTHR32026:SF27">
    <property type="entry name" value="METHYLTRANSFERASE FKBM DOMAIN-CONTAINING PROTEIN-RELATED"/>
    <property type="match status" value="1"/>
</dbReference>
<dbReference type="AlphaFoldDB" id="A0AAD2GDG0"/>
<dbReference type="InterPro" id="IPR026913">
    <property type="entry name" value="METTL24"/>
</dbReference>
<evidence type="ECO:0000256" key="1">
    <source>
        <dbReference type="SAM" id="Phobius"/>
    </source>
</evidence>
<dbReference type="PANTHER" id="PTHR32026">
    <property type="entry name" value="METHYLTRANSFERASE-LIKE PROTEIN 24"/>
    <property type="match status" value="1"/>
</dbReference>
<dbReference type="Proteomes" id="UP001295423">
    <property type="component" value="Unassembled WGS sequence"/>
</dbReference>
<dbReference type="InterPro" id="IPR025714">
    <property type="entry name" value="Methyltranfer_dom"/>
</dbReference>
<evidence type="ECO:0000313" key="3">
    <source>
        <dbReference type="EMBL" id="CAJ1969476.1"/>
    </source>
</evidence>
<keyword evidence="4" id="KW-1185">Reference proteome</keyword>
<accession>A0AAD2GDG0</accession>
<evidence type="ECO:0000313" key="4">
    <source>
        <dbReference type="Proteomes" id="UP001295423"/>
    </source>
</evidence>
<keyword evidence="1" id="KW-0472">Membrane</keyword>
<sequence length="432" mass="48835">MQLHRTKGRPHGCERYLTFKALFPASVLLLMFAVSFTAFDGGISVSDAGQISPDASNPKASVENITAYTPIPKPSVENICPQALHLLKDDSSKLASIHEELKSFHDGGGNVKVIEEYLNSYMDKTIDRLDMKYYPKGQSEPLEAAGVTKHIIETQKEVDTAKRGGYDQFRLPGYFKTVKGKRLKDFKIDVMEPFTPQRWRIGLGPIAKTACKSVDRIRSGEGKNYDDKFMCSYTDLTKNQNKPTMQQEEPSSECSMISIGSNGQWGFEEKVVASTNCITHTFDCTVQDPKKPNVDAINFYPYCVANENKESEGRQFRTYKGMVEAAKLTRPPDLFKMDVEGFEFDVMTQMLEEAHKSGTMDLLPTQISVELHYATRMYDIPWKMRTITAAEIALFMGMMYRRGGYVPVHYEKVGPACVFCAELLFVRMFCDK</sequence>
<proteinExistence type="predicted"/>
<reference evidence="3" key="1">
    <citation type="submission" date="2023-08" db="EMBL/GenBank/DDBJ databases">
        <authorList>
            <person name="Audoor S."/>
            <person name="Bilcke G."/>
        </authorList>
    </citation>
    <scope>NUCLEOTIDE SEQUENCE</scope>
</reference>
<keyword evidence="1" id="KW-1133">Transmembrane helix</keyword>
<evidence type="ECO:0000259" key="2">
    <source>
        <dbReference type="Pfam" id="PF13383"/>
    </source>
</evidence>
<keyword evidence="1" id="KW-0812">Transmembrane</keyword>
<dbReference type="EMBL" id="CAKOGP040002424">
    <property type="protein sequence ID" value="CAJ1969476.1"/>
    <property type="molecule type" value="Genomic_DNA"/>
</dbReference>
<feature type="transmembrane region" description="Helical" evidence="1">
    <location>
        <begin position="21"/>
        <end position="39"/>
    </location>
</feature>
<comment type="caution">
    <text evidence="3">The sequence shown here is derived from an EMBL/GenBank/DDBJ whole genome shotgun (WGS) entry which is preliminary data.</text>
</comment>
<dbReference type="Pfam" id="PF13383">
    <property type="entry name" value="Methyltransf_22"/>
    <property type="match status" value="1"/>
</dbReference>
<protein>
    <recommendedName>
        <fullName evidence="2">Methyltransferase domain-containing protein</fullName>
    </recommendedName>
</protein>
<name>A0AAD2GDG0_9STRA</name>
<feature type="domain" description="Methyltransferase" evidence="2">
    <location>
        <begin position="210"/>
        <end position="378"/>
    </location>
</feature>